<comment type="catalytic activity">
    <reaction evidence="8">
        <text>L-threonyl-[protein] + ATP = O-phospho-L-threonyl-[protein] + ADP + H(+)</text>
        <dbReference type="Rhea" id="RHEA:46608"/>
        <dbReference type="Rhea" id="RHEA-COMP:11060"/>
        <dbReference type="Rhea" id="RHEA-COMP:11605"/>
        <dbReference type="ChEBI" id="CHEBI:15378"/>
        <dbReference type="ChEBI" id="CHEBI:30013"/>
        <dbReference type="ChEBI" id="CHEBI:30616"/>
        <dbReference type="ChEBI" id="CHEBI:61977"/>
        <dbReference type="ChEBI" id="CHEBI:456216"/>
        <dbReference type="EC" id="2.7.11.1"/>
    </reaction>
</comment>
<evidence type="ECO:0000256" key="11">
    <source>
        <dbReference type="SAM" id="MobiDB-lite"/>
    </source>
</evidence>
<dbReference type="InterPro" id="IPR008271">
    <property type="entry name" value="Ser/Thr_kinase_AS"/>
</dbReference>
<dbReference type="Pfam" id="PF07818">
    <property type="entry name" value="HCNGP"/>
    <property type="match status" value="1"/>
</dbReference>
<keyword evidence="5 10" id="KW-0547">Nucleotide-binding</keyword>
<reference evidence="13" key="1">
    <citation type="submission" date="2022-05" db="EMBL/GenBank/DDBJ databases">
        <title>The Musa troglodytarum L. genome provides insights into the mechanism of non-climacteric behaviour and enrichment of carotenoids.</title>
        <authorList>
            <person name="Wang J."/>
        </authorList>
    </citation>
    <scope>NUCLEOTIDE SEQUENCE</scope>
    <source>
        <tissue evidence="13">Leaf</tissue>
    </source>
</reference>
<dbReference type="Pfam" id="PF00069">
    <property type="entry name" value="Pkinase"/>
    <property type="match status" value="1"/>
</dbReference>
<dbReference type="GO" id="GO:1900458">
    <property type="term" value="P:negative regulation of brassinosteroid mediated signaling pathway"/>
    <property type="evidence" value="ECO:0007669"/>
    <property type="project" value="UniProtKB-ARBA"/>
</dbReference>
<dbReference type="GO" id="GO:0006355">
    <property type="term" value="P:regulation of DNA-templated transcription"/>
    <property type="evidence" value="ECO:0007669"/>
    <property type="project" value="InterPro"/>
</dbReference>
<sequence>MASGTGGIDLLSVYNDEEEEEEEVQVAPPAASADPVAGAGSVSDVDGGTRAALHDLPFEAATPPGLPRSSPVDNAMDYETLKSPIARSPTPPPLLPSQLQASPLPTISPSPPLLTFSSLPEPLDSQRMRTGSLAIVDYEHDETAMSPETEEGEISSNGRLMLGAEVQVPDDDRTPPGTVHILMPNTQLEPLQPSDLSEQPRSENGMPMDVTGSVTEIAQVEDAVVSMEVQKDDPLSSFLPPPPSIECPTELQEKINKFLAYKRAGKSFNADLRNRKDYRNPDFLQHAVRYQDIDQIGTCFSKGVFDPHGYDTSDYVDEIENEMRREMERKDQERKKSQKVDFVAGGTQTATVVPSLNINTQNSASVAVAALAVLPPVPTTVDATTRDGRQNKKTKWDKVDGDIKSSTLSGGHDNPSTTSVHAALLSAANAGAGYTAFASYTDFWNAALKKFICSELQTTKEKRSRRKEGTIILLRRTFPPVGQLIKAKSSIQRPDAALCLFDYFAIAMVAERFRRAFSFVFSPVEKLDRVSEPVTGHIISTTIGGNNGEPKQTISYMAERVVGTGSFGVVFQAKCLETGETVAIKKVLQDKRYKNRELLLLRSMDHPNVIRLKNCFYSTSSRDDLFLNLVMEYVPESLYGVLRHFSNVNQRMPLIYVKLYTYQMFRGLAYIHTVPGVCHRDVKPQNVLVDPLTHQVKLCDFGSAKVLVKGEANISYICSRYYRAPELLLGATEYTTSIDIWSAGCVLAELLIGHPLFPGGNAVDQLVQIVKVLGTPTREEIRCMNPGYTEFRFPQMKAHPWHKIFHKRTPPEAIDLTSRLLQYSPCFRCSALEACAHPFFDELREPNARLPNGRPLPPLFNFNQELARASPELINKLIPEHVRRQSGLGFLHPAGT</sequence>
<name>A0A9E7FD56_9LILI</name>
<evidence type="ECO:0000256" key="1">
    <source>
        <dbReference type="ARBA" id="ARBA00005527"/>
    </source>
</evidence>
<evidence type="ECO:0000256" key="10">
    <source>
        <dbReference type="PROSITE-ProRule" id="PRU10141"/>
    </source>
</evidence>
<feature type="region of interest" description="Disordered" evidence="11">
    <location>
        <begin position="379"/>
        <end position="415"/>
    </location>
</feature>
<comment type="catalytic activity">
    <reaction evidence="9">
        <text>L-seryl-[protein] + ATP = O-phospho-L-seryl-[protein] + ADP + H(+)</text>
        <dbReference type="Rhea" id="RHEA:17989"/>
        <dbReference type="Rhea" id="RHEA-COMP:9863"/>
        <dbReference type="Rhea" id="RHEA-COMP:11604"/>
        <dbReference type="ChEBI" id="CHEBI:15378"/>
        <dbReference type="ChEBI" id="CHEBI:29999"/>
        <dbReference type="ChEBI" id="CHEBI:30616"/>
        <dbReference type="ChEBI" id="CHEBI:83421"/>
        <dbReference type="ChEBI" id="CHEBI:456216"/>
        <dbReference type="EC" id="2.7.11.1"/>
    </reaction>
</comment>
<evidence type="ECO:0000313" key="13">
    <source>
        <dbReference type="EMBL" id="URD93101.1"/>
    </source>
</evidence>
<dbReference type="EMBL" id="CP097505">
    <property type="protein sequence ID" value="URD93101.1"/>
    <property type="molecule type" value="Genomic_DNA"/>
</dbReference>
<evidence type="ECO:0000256" key="2">
    <source>
        <dbReference type="ARBA" id="ARBA00012513"/>
    </source>
</evidence>
<evidence type="ECO:0000259" key="12">
    <source>
        <dbReference type="PROSITE" id="PS50011"/>
    </source>
</evidence>
<dbReference type="InterPro" id="IPR011009">
    <property type="entry name" value="Kinase-like_dom_sf"/>
</dbReference>
<dbReference type="FunFam" id="3.30.200.20:FF:000009">
    <property type="entry name" value="Glycogen synthase kinase-3 beta"/>
    <property type="match status" value="1"/>
</dbReference>
<dbReference type="Proteomes" id="UP001055439">
    <property type="component" value="Chromosome 3"/>
</dbReference>
<evidence type="ECO:0000256" key="7">
    <source>
        <dbReference type="ARBA" id="ARBA00022840"/>
    </source>
</evidence>
<keyword evidence="14" id="KW-1185">Reference proteome</keyword>
<dbReference type="GO" id="GO:0030154">
    <property type="term" value="P:cell differentiation"/>
    <property type="evidence" value="ECO:0007669"/>
    <property type="project" value="TreeGrafter"/>
</dbReference>
<dbReference type="FunFam" id="1.10.510.10:FF:000082">
    <property type="entry name" value="Shaggy-related protein kinase kappa"/>
    <property type="match status" value="1"/>
</dbReference>
<protein>
    <recommendedName>
        <fullName evidence="2">non-specific serine/threonine protein kinase</fullName>
        <ecNumber evidence="2">2.7.11.1</ecNumber>
    </recommendedName>
</protein>
<dbReference type="Gene3D" id="3.30.200.20">
    <property type="entry name" value="Phosphorylase Kinase, domain 1"/>
    <property type="match status" value="1"/>
</dbReference>
<accession>A0A9E7FD56</accession>
<dbReference type="GO" id="GO:0005737">
    <property type="term" value="C:cytoplasm"/>
    <property type="evidence" value="ECO:0007669"/>
    <property type="project" value="TreeGrafter"/>
</dbReference>
<keyword evidence="6 13" id="KW-0418">Kinase</keyword>
<evidence type="ECO:0000256" key="5">
    <source>
        <dbReference type="ARBA" id="ARBA00022741"/>
    </source>
</evidence>
<keyword evidence="4" id="KW-0808">Transferase</keyword>
<dbReference type="CDD" id="cd14137">
    <property type="entry name" value="STKc_GSK3"/>
    <property type="match status" value="1"/>
</dbReference>
<evidence type="ECO:0000256" key="3">
    <source>
        <dbReference type="ARBA" id="ARBA00022527"/>
    </source>
</evidence>
<dbReference type="EC" id="2.7.11.1" evidence="2"/>
<dbReference type="PROSITE" id="PS50011">
    <property type="entry name" value="PROTEIN_KINASE_DOM"/>
    <property type="match status" value="1"/>
</dbReference>
<gene>
    <name evidence="13" type="ORF">MUK42_01646</name>
</gene>
<feature type="compositionally biased region" description="Acidic residues" evidence="11">
    <location>
        <begin position="15"/>
        <end position="24"/>
    </location>
</feature>
<evidence type="ECO:0000256" key="4">
    <source>
        <dbReference type="ARBA" id="ARBA00022679"/>
    </source>
</evidence>
<dbReference type="AlphaFoldDB" id="A0A9E7FD56"/>
<comment type="similarity">
    <text evidence="1">Belongs to the protein kinase superfamily. CMGC Ser/Thr protein kinase family. GSK-3 subfamily.</text>
</comment>
<feature type="domain" description="Protein kinase" evidence="12">
    <location>
        <begin position="556"/>
        <end position="840"/>
    </location>
</feature>
<dbReference type="GO" id="GO:0009742">
    <property type="term" value="P:brassinosteroid mediated signaling pathway"/>
    <property type="evidence" value="ECO:0007669"/>
    <property type="project" value="TreeGrafter"/>
</dbReference>
<feature type="compositionally biased region" description="Basic and acidic residues" evidence="11">
    <location>
        <begin position="384"/>
        <end position="403"/>
    </location>
</feature>
<dbReference type="InterPro" id="IPR000719">
    <property type="entry name" value="Prot_kinase_dom"/>
</dbReference>
<dbReference type="SUPFAM" id="SSF56112">
    <property type="entry name" value="Protein kinase-like (PK-like)"/>
    <property type="match status" value="1"/>
</dbReference>
<keyword evidence="7 10" id="KW-0067">ATP-binding</keyword>
<dbReference type="InterPro" id="IPR017441">
    <property type="entry name" value="Protein_kinase_ATP_BS"/>
</dbReference>
<keyword evidence="3" id="KW-0723">Serine/threonine-protein kinase</keyword>
<dbReference type="GO" id="GO:0005524">
    <property type="term" value="F:ATP binding"/>
    <property type="evidence" value="ECO:0007669"/>
    <property type="project" value="UniProtKB-UniRule"/>
</dbReference>
<organism evidence="13 14">
    <name type="scientific">Musa troglodytarum</name>
    <name type="common">fe'i banana</name>
    <dbReference type="NCBI Taxonomy" id="320322"/>
    <lineage>
        <taxon>Eukaryota</taxon>
        <taxon>Viridiplantae</taxon>
        <taxon>Streptophyta</taxon>
        <taxon>Embryophyta</taxon>
        <taxon>Tracheophyta</taxon>
        <taxon>Spermatophyta</taxon>
        <taxon>Magnoliopsida</taxon>
        <taxon>Liliopsida</taxon>
        <taxon>Zingiberales</taxon>
        <taxon>Musaceae</taxon>
        <taxon>Musa</taxon>
    </lineage>
</organism>
<dbReference type="SMART" id="SM00220">
    <property type="entry name" value="S_TKc"/>
    <property type="match status" value="1"/>
</dbReference>
<evidence type="ECO:0000256" key="6">
    <source>
        <dbReference type="ARBA" id="ARBA00022777"/>
    </source>
</evidence>
<dbReference type="InterPro" id="IPR050591">
    <property type="entry name" value="GSK-3"/>
</dbReference>
<dbReference type="GO" id="GO:0005634">
    <property type="term" value="C:nucleus"/>
    <property type="evidence" value="ECO:0007669"/>
    <property type="project" value="TreeGrafter"/>
</dbReference>
<dbReference type="PROSITE" id="PS00108">
    <property type="entry name" value="PROTEIN_KINASE_ST"/>
    <property type="match status" value="1"/>
</dbReference>
<dbReference type="InterPro" id="IPR012479">
    <property type="entry name" value="SAP30BP"/>
</dbReference>
<dbReference type="Gene3D" id="1.10.510.10">
    <property type="entry name" value="Transferase(Phosphotransferase) domain 1"/>
    <property type="match status" value="1"/>
</dbReference>
<feature type="compositionally biased region" description="Polar residues" evidence="11">
    <location>
        <begin position="404"/>
        <end position="415"/>
    </location>
</feature>
<proteinExistence type="inferred from homology"/>
<dbReference type="PANTHER" id="PTHR24057">
    <property type="entry name" value="GLYCOGEN SYNTHASE KINASE-3 ALPHA"/>
    <property type="match status" value="1"/>
</dbReference>
<dbReference type="PANTHER" id="PTHR24057:SF5">
    <property type="entry name" value="SHAGGY-RELATED PROTEIN KINASE IOTA-RELATED"/>
    <property type="match status" value="1"/>
</dbReference>
<dbReference type="PROSITE" id="PS00107">
    <property type="entry name" value="PROTEIN_KINASE_ATP"/>
    <property type="match status" value="1"/>
</dbReference>
<dbReference type="InterPro" id="IPR039192">
    <property type="entry name" value="STKc_GSK3"/>
</dbReference>
<dbReference type="GO" id="GO:0004674">
    <property type="term" value="F:protein serine/threonine kinase activity"/>
    <property type="evidence" value="ECO:0007669"/>
    <property type="project" value="UniProtKB-KW"/>
</dbReference>
<dbReference type="OrthoDB" id="272141at2759"/>
<evidence type="ECO:0000256" key="8">
    <source>
        <dbReference type="ARBA" id="ARBA00047899"/>
    </source>
</evidence>
<feature type="compositionally biased region" description="Low complexity" evidence="11">
    <location>
        <begin position="26"/>
        <end position="43"/>
    </location>
</feature>
<feature type="region of interest" description="Disordered" evidence="11">
    <location>
        <begin position="1"/>
        <end position="51"/>
    </location>
</feature>
<feature type="binding site" evidence="10">
    <location>
        <position position="586"/>
    </location>
    <ligand>
        <name>ATP</name>
        <dbReference type="ChEBI" id="CHEBI:30616"/>
    </ligand>
</feature>
<evidence type="ECO:0000313" key="14">
    <source>
        <dbReference type="Proteomes" id="UP001055439"/>
    </source>
</evidence>
<evidence type="ECO:0000256" key="9">
    <source>
        <dbReference type="ARBA" id="ARBA00048679"/>
    </source>
</evidence>